<proteinExistence type="predicted"/>
<reference evidence="1 2" key="1">
    <citation type="submission" date="2020-08" db="EMBL/GenBank/DDBJ databases">
        <title>Genomic Encyclopedia of Type Strains, Phase IV (KMG-IV): sequencing the most valuable type-strain genomes for metagenomic binning, comparative biology and taxonomic classification.</title>
        <authorList>
            <person name="Goeker M."/>
        </authorList>
    </citation>
    <scope>NUCLEOTIDE SEQUENCE [LARGE SCALE GENOMIC DNA]</scope>
    <source>
        <strain evidence="1 2">DSM 19612</strain>
    </source>
</reference>
<dbReference type="Gene3D" id="2.10.230.10">
    <property type="entry name" value="Heat shock protein DnaJ, cysteine-rich domain"/>
    <property type="match status" value="1"/>
</dbReference>
<name>A0A841Q4S3_9BACI</name>
<sequence length="70" mass="7945">MGFLSSVNEWRENRREKKLSEMESLGICPDCAGKGFHHITHSEMYYAAPFECQGCNGSGSYAEWSSNNMF</sequence>
<dbReference type="SUPFAM" id="SSF57938">
    <property type="entry name" value="DnaJ/Hsp40 cysteine-rich domain"/>
    <property type="match status" value="1"/>
</dbReference>
<protein>
    <submittedName>
        <fullName evidence="1">DnaJ-class molecular chaperone</fullName>
    </submittedName>
</protein>
<dbReference type="AlphaFoldDB" id="A0A841Q4S3"/>
<dbReference type="Proteomes" id="UP000581688">
    <property type="component" value="Unassembled WGS sequence"/>
</dbReference>
<gene>
    <name evidence="1" type="ORF">HNQ94_001798</name>
</gene>
<evidence type="ECO:0000313" key="1">
    <source>
        <dbReference type="EMBL" id="MBB6453350.1"/>
    </source>
</evidence>
<comment type="caution">
    <text evidence="1">The sequence shown here is derived from an EMBL/GenBank/DDBJ whole genome shotgun (WGS) entry which is preliminary data.</text>
</comment>
<evidence type="ECO:0000313" key="2">
    <source>
        <dbReference type="Proteomes" id="UP000581688"/>
    </source>
</evidence>
<accession>A0A841Q4S3</accession>
<keyword evidence="2" id="KW-1185">Reference proteome</keyword>
<dbReference type="EMBL" id="JACHGH010000004">
    <property type="protein sequence ID" value="MBB6453350.1"/>
    <property type="molecule type" value="Genomic_DNA"/>
</dbReference>
<organism evidence="1 2">
    <name type="scientific">Salirhabdus euzebyi</name>
    <dbReference type="NCBI Taxonomy" id="394506"/>
    <lineage>
        <taxon>Bacteria</taxon>
        <taxon>Bacillati</taxon>
        <taxon>Bacillota</taxon>
        <taxon>Bacilli</taxon>
        <taxon>Bacillales</taxon>
        <taxon>Bacillaceae</taxon>
        <taxon>Salirhabdus</taxon>
    </lineage>
</organism>
<dbReference type="RefSeq" id="WP_174495558.1">
    <property type="nucleotide sequence ID" value="NZ_CADDWK010000004.1"/>
</dbReference>
<dbReference type="InterPro" id="IPR036410">
    <property type="entry name" value="HSP_DnaJ_Cys-rich_dom_sf"/>
</dbReference>